<feature type="transmembrane region" description="Helical" evidence="6">
    <location>
        <begin position="63"/>
        <end position="85"/>
    </location>
</feature>
<dbReference type="AlphaFoldDB" id="A0A919BR62"/>
<feature type="domain" description="Cytochrome C biogenesis protein transmembrane" evidence="7">
    <location>
        <begin position="21"/>
        <end position="225"/>
    </location>
</feature>
<organism evidence="8 9">
    <name type="scientific">Thalassotalea marina</name>
    <dbReference type="NCBI Taxonomy" id="1673741"/>
    <lineage>
        <taxon>Bacteria</taxon>
        <taxon>Pseudomonadati</taxon>
        <taxon>Pseudomonadota</taxon>
        <taxon>Gammaproteobacteria</taxon>
        <taxon>Alteromonadales</taxon>
        <taxon>Colwelliaceae</taxon>
        <taxon>Thalassotalea</taxon>
    </lineage>
</organism>
<dbReference type="GO" id="GO:0016020">
    <property type="term" value="C:membrane"/>
    <property type="evidence" value="ECO:0007669"/>
    <property type="project" value="UniProtKB-SubCell"/>
</dbReference>
<evidence type="ECO:0000256" key="5">
    <source>
        <dbReference type="ARBA" id="ARBA00023136"/>
    </source>
</evidence>
<evidence type="ECO:0000259" key="7">
    <source>
        <dbReference type="Pfam" id="PF02683"/>
    </source>
</evidence>
<dbReference type="GO" id="GO:0017004">
    <property type="term" value="P:cytochrome complex assembly"/>
    <property type="evidence" value="ECO:0007669"/>
    <property type="project" value="UniProtKB-KW"/>
</dbReference>
<reference evidence="8" key="2">
    <citation type="submission" date="2020-09" db="EMBL/GenBank/DDBJ databases">
        <authorList>
            <person name="Sun Q."/>
            <person name="Kim S."/>
        </authorList>
    </citation>
    <scope>NUCLEOTIDE SEQUENCE</scope>
    <source>
        <strain evidence="8">KCTC 42731</strain>
    </source>
</reference>
<sequence>MFELLDNNIATYLAHDTWSIWTIIMVFLAGVMTSFTPCVYPMIPITVGVFGHQRNNQSKQTSFGPFFYVAGLAIVYAGLGVFAALSGKMFGQVSTHPFGYIFMANLCFIFAFWMLGWLKMPHFSVGQRWPDKVKHPYIRLFVMGAASGLVAAPCTAPVLAMLLMHVATSGSPVYGSLLMTAFAYGMGFLLLLLAYSSQWLSRLPRSGWWLNVSQWGFGLLMFFTGQYFLVEAGKLLF</sequence>
<dbReference type="RefSeq" id="WP_189774121.1">
    <property type="nucleotide sequence ID" value="NZ_BNCK01000011.1"/>
</dbReference>
<evidence type="ECO:0000256" key="3">
    <source>
        <dbReference type="ARBA" id="ARBA00022748"/>
    </source>
</evidence>
<keyword evidence="3" id="KW-0201">Cytochrome c-type biogenesis</keyword>
<comment type="caution">
    <text evidence="8">The sequence shown here is derived from an EMBL/GenBank/DDBJ whole genome shotgun (WGS) entry which is preliminary data.</text>
</comment>
<dbReference type="PANTHER" id="PTHR32234">
    <property type="entry name" value="THIOL:DISULFIDE INTERCHANGE PROTEIN DSBD"/>
    <property type="match status" value="1"/>
</dbReference>
<accession>A0A919BR62</accession>
<dbReference type="EMBL" id="BNCK01000011">
    <property type="protein sequence ID" value="GHG05418.1"/>
    <property type="molecule type" value="Genomic_DNA"/>
</dbReference>
<dbReference type="GO" id="GO:0045454">
    <property type="term" value="P:cell redox homeostasis"/>
    <property type="evidence" value="ECO:0007669"/>
    <property type="project" value="TreeGrafter"/>
</dbReference>
<proteinExistence type="predicted"/>
<evidence type="ECO:0000256" key="1">
    <source>
        <dbReference type="ARBA" id="ARBA00004141"/>
    </source>
</evidence>
<reference evidence="8" key="1">
    <citation type="journal article" date="2014" name="Int. J. Syst. Evol. Microbiol.">
        <title>Complete genome sequence of Corynebacterium casei LMG S-19264T (=DSM 44701T), isolated from a smear-ripened cheese.</title>
        <authorList>
            <consortium name="US DOE Joint Genome Institute (JGI-PGF)"/>
            <person name="Walter F."/>
            <person name="Albersmeier A."/>
            <person name="Kalinowski J."/>
            <person name="Ruckert C."/>
        </authorList>
    </citation>
    <scope>NUCLEOTIDE SEQUENCE</scope>
    <source>
        <strain evidence="8">KCTC 42731</strain>
    </source>
</reference>
<gene>
    <name evidence="8" type="ORF">GCM10017161_38780</name>
</gene>
<keyword evidence="4 6" id="KW-1133">Transmembrane helix</keyword>
<feature type="transmembrane region" description="Helical" evidence="6">
    <location>
        <begin position="20"/>
        <end position="43"/>
    </location>
</feature>
<keyword evidence="2 6" id="KW-0812">Transmembrane</keyword>
<keyword evidence="9" id="KW-1185">Reference proteome</keyword>
<dbReference type="GO" id="GO:0015035">
    <property type="term" value="F:protein-disulfide reductase activity"/>
    <property type="evidence" value="ECO:0007669"/>
    <property type="project" value="TreeGrafter"/>
</dbReference>
<feature type="transmembrane region" description="Helical" evidence="6">
    <location>
        <begin position="208"/>
        <end position="229"/>
    </location>
</feature>
<feature type="transmembrane region" description="Helical" evidence="6">
    <location>
        <begin position="97"/>
        <end position="118"/>
    </location>
</feature>
<dbReference type="Proteomes" id="UP000623842">
    <property type="component" value="Unassembled WGS sequence"/>
</dbReference>
<feature type="transmembrane region" description="Helical" evidence="6">
    <location>
        <begin position="173"/>
        <end position="196"/>
    </location>
</feature>
<comment type="subcellular location">
    <subcellularLocation>
        <location evidence="1">Membrane</location>
        <topology evidence="1">Multi-pass membrane protein</topology>
    </subcellularLocation>
</comment>
<name>A0A919BR62_9GAMM</name>
<protein>
    <recommendedName>
        <fullName evidence="7">Cytochrome C biogenesis protein transmembrane domain-containing protein</fullName>
    </recommendedName>
</protein>
<feature type="transmembrane region" description="Helical" evidence="6">
    <location>
        <begin position="138"/>
        <end position="167"/>
    </location>
</feature>
<dbReference type="PANTHER" id="PTHR32234:SF0">
    <property type="entry name" value="THIOL:DISULFIDE INTERCHANGE PROTEIN DSBD"/>
    <property type="match status" value="1"/>
</dbReference>
<keyword evidence="5 6" id="KW-0472">Membrane</keyword>
<evidence type="ECO:0000256" key="4">
    <source>
        <dbReference type="ARBA" id="ARBA00022989"/>
    </source>
</evidence>
<evidence type="ECO:0000313" key="9">
    <source>
        <dbReference type="Proteomes" id="UP000623842"/>
    </source>
</evidence>
<evidence type="ECO:0000256" key="6">
    <source>
        <dbReference type="SAM" id="Phobius"/>
    </source>
</evidence>
<dbReference type="Pfam" id="PF02683">
    <property type="entry name" value="DsbD_TM"/>
    <property type="match status" value="1"/>
</dbReference>
<dbReference type="InterPro" id="IPR003834">
    <property type="entry name" value="Cyt_c_assmbl_TM_dom"/>
</dbReference>
<evidence type="ECO:0000313" key="8">
    <source>
        <dbReference type="EMBL" id="GHG05418.1"/>
    </source>
</evidence>
<evidence type="ECO:0000256" key="2">
    <source>
        <dbReference type="ARBA" id="ARBA00022692"/>
    </source>
</evidence>